<keyword evidence="6" id="KW-0539">Nucleus</keyword>
<keyword evidence="7" id="KW-0175">Coiled coil</keyword>
<evidence type="ECO:0000259" key="9">
    <source>
        <dbReference type="PROSITE" id="PS50048"/>
    </source>
</evidence>
<evidence type="ECO:0000313" key="11">
    <source>
        <dbReference type="Proteomes" id="UP001583193"/>
    </source>
</evidence>
<dbReference type="InterPro" id="IPR050613">
    <property type="entry name" value="Sec_Metabolite_Reg"/>
</dbReference>
<dbReference type="Pfam" id="PF00172">
    <property type="entry name" value="Zn_clus"/>
    <property type="match status" value="1"/>
</dbReference>
<dbReference type="SUPFAM" id="SSF57701">
    <property type="entry name" value="Zn2/Cys6 DNA-binding domain"/>
    <property type="match status" value="1"/>
</dbReference>
<dbReference type="InterPro" id="IPR001138">
    <property type="entry name" value="Zn2Cys6_DnaBD"/>
</dbReference>
<comment type="subcellular location">
    <subcellularLocation>
        <location evidence="1">Nucleus</location>
    </subcellularLocation>
</comment>
<evidence type="ECO:0000256" key="8">
    <source>
        <dbReference type="SAM" id="MobiDB-lite"/>
    </source>
</evidence>
<dbReference type="PANTHER" id="PTHR31001">
    <property type="entry name" value="UNCHARACTERIZED TRANSCRIPTIONAL REGULATORY PROTEIN"/>
    <property type="match status" value="1"/>
</dbReference>
<evidence type="ECO:0000256" key="2">
    <source>
        <dbReference type="ARBA" id="ARBA00022723"/>
    </source>
</evidence>
<proteinExistence type="predicted"/>
<dbReference type="InterPro" id="IPR007219">
    <property type="entry name" value="XnlR_reg_dom"/>
</dbReference>
<evidence type="ECO:0000256" key="6">
    <source>
        <dbReference type="ARBA" id="ARBA00023242"/>
    </source>
</evidence>
<dbReference type="PROSITE" id="PS50048">
    <property type="entry name" value="ZN2_CY6_FUNGAL_2"/>
    <property type="match status" value="1"/>
</dbReference>
<keyword evidence="3" id="KW-0805">Transcription regulation</keyword>
<protein>
    <recommendedName>
        <fullName evidence="9">Zn(2)-C6 fungal-type domain-containing protein</fullName>
    </recommendedName>
</protein>
<dbReference type="SMART" id="SM00066">
    <property type="entry name" value="GAL4"/>
    <property type="match status" value="1"/>
</dbReference>
<gene>
    <name evidence="10" type="ORF">Plec18167_009073</name>
</gene>
<keyword evidence="4" id="KW-0238">DNA-binding</keyword>
<feature type="compositionally biased region" description="Basic and acidic residues" evidence="8">
    <location>
        <begin position="102"/>
        <end position="111"/>
    </location>
</feature>
<evidence type="ECO:0000256" key="5">
    <source>
        <dbReference type="ARBA" id="ARBA00023163"/>
    </source>
</evidence>
<dbReference type="CDD" id="cd12148">
    <property type="entry name" value="fungal_TF_MHR"/>
    <property type="match status" value="1"/>
</dbReference>
<evidence type="ECO:0000256" key="1">
    <source>
        <dbReference type="ARBA" id="ARBA00004123"/>
    </source>
</evidence>
<feature type="domain" description="Zn(2)-C6 fungal-type" evidence="9">
    <location>
        <begin position="24"/>
        <end position="53"/>
    </location>
</feature>
<accession>A0ABR3WS48</accession>
<name>A0ABR3WS48_9EURO</name>
<organism evidence="10 11">
    <name type="scientific">Paecilomyces lecythidis</name>
    <dbReference type="NCBI Taxonomy" id="3004212"/>
    <lineage>
        <taxon>Eukaryota</taxon>
        <taxon>Fungi</taxon>
        <taxon>Dikarya</taxon>
        <taxon>Ascomycota</taxon>
        <taxon>Pezizomycotina</taxon>
        <taxon>Eurotiomycetes</taxon>
        <taxon>Eurotiomycetidae</taxon>
        <taxon>Eurotiales</taxon>
        <taxon>Thermoascaceae</taxon>
        <taxon>Paecilomyces</taxon>
    </lineage>
</organism>
<keyword evidence="11" id="KW-1185">Reference proteome</keyword>
<evidence type="ECO:0000313" key="10">
    <source>
        <dbReference type="EMBL" id="KAL1866405.1"/>
    </source>
</evidence>
<keyword evidence="2" id="KW-0479">Metal-binding</keyword>
<dbReference type="Proteomes" id="UP001583193">
    <property type="component" value="Unassembled WGS sequence"/>
</dbReference>
<dbReference type="Pfam" id="PF04082">
    <property type="entry name" value="Fungal_trans"/>
    <property type="match status" value="1"/>
</dbReference>
<comment type="caution">
    <text evidence="10">The sequence shown here is derived from an EMBL/GenBank/DDBJ whole genome shotgun (WGS) entry which is preliminary data.</text>
</comment>
<reference evidence="10 11" key="1">
    <citation type="journal article" date="2024" name="IMA Fungus">
        <title>IMA Genome - F19 : A genome assembly and annotation guide to empower mycologists, including annotated draft genome sequences of Ceratocystis pirilliformis, Diaporthe australafricana, Fusarium ophioides, Paecilomyces lecythidis, and Sporothrix stenoceras.</title>
        <authorList>
            <person name="Aylward J."/>
            <person name="Wilson A.M."/>
            <person name="Visagie C.M."/>
            <person name="Spraker J."/>
            <person name="Barnes I."/>
            <person name="Buitendag C."/>
            <person name="Ceriani C."/>
            <person name="Del Mar Angel L."/>
            <person name="du Plessis D."/>
            <person name="Fuchs T."/>
            <person name="Gasser K."/>
            <person name="Kramer D."/>
            <person name="Li W."/>
            <person name="Munsamy K."/>
            <person name="Piso A."/>
            <person name="Price J.L."/>
            <person name="Sonnekus B."/>
            <person name="Thomas C."/>
            <person name="van der Nest A."/>
            <person name="van Dijk A."/>
            <person name="van Heerden A."/>
            <person name="van Vuuren N."/>
            <person name="Yilmaz N."/>
            <person name="Duong T.A."/>
            <person name="van der Merwe N.A."/>
            <person name="Wingfield M.J."/>
            <person name="Wingfield B.D."/>
        </authorList>
    </citation>
    <scope>NUCLEOTIDE SEQUENCE [LARGE SCALE GENOMIC DNA]</scope>
    <source>
        <strain evidence="10 11">CMW 18167</strain>
    </source>
</reference>
<dbReference type="CDD" id="cd00067">
    <property type="entry name" value="GAL4"/>
    <property type="match status" value="1"/>
</dbReference>
<dbReference type="SMART" id="SM00906">
    <property type="entry name" value="Fungal_trans"/>
    <property type="match status" value="1"/>
</dbReference>
<feature type="region of interest" description="Disordered" evidence="8">
    <location>
        <begin position="102"/>
        <end position="144"/>
    </location>
</feature>
<dbReference type="InterPro" id="IPR036864">
    <property type="entry name" value="Zn2-C6_fun-type_DNA-bd_sf"/>
</dbReference>
<feature type="region of interest" description="Disordered" evidence="8">
    <location>
        <begin position="1"/>
        <end position="23"/>
    </location>
</feature>
<feature type="coiled-coil region" evidence="7">
    <location>
        <begin position="68"/>
        <end position="95"/>
    </location>
</feature>
<evidence type="ECO:0000256" key="7">
    <source>
        <dbReference type="SAM" id="Coils"/>
    </source>
</evidence>
<keyword evidence="5" id="KW-0804">Transcription</keyword>
<dbReference type="EMBL" id="JAVDPF010000051">
    <property type="protein sequence ID" value="KAL1866405.1"/>
    <property type="molecule type" value="Genomic_DNA"/>
</dbReference>
<dbReference type="PANTHER" id="PTHR31001:SF50">
    <property type="entry name" value="ZN(II)2CYS6 TRANSCRIPTION FACTOR (EUROFUNG)"/>
    <property type="match status" value="1"/>
</dbReference>
<dbReference type="Gene3D" id="4.10.240.10">
    <property type="entry name" value="Zn(2)-C6 fungal-type DNA-binding domain"/>
    <property type="match status" value="1"/>
</dbReference>
<evidence type="ECO:0000256" key="4">
    <source>
        <dbReference type="ARBA" id="ARBA00023125"/>
    </source>
</evidence>
<sequence length="679" mass="77854">MADLNTGTSIQPAPNTSGQTYSRSCQTCNRRKVRCSKTLPCTNCVKANTHCVFPGPGRAPRRRKRPLKAELVSRLDSLEDKIKGLTGELSIAQNQLLRRDIPTTGTSDREQSPQQNEPPVHQHQEHYRRCSVAPSDNQKGRLVVDKESSRYITHEALVSLGDQIKELQDLVESPNNRSEDSDEHGGLKENIHNDTYFLFGYSCFAESLRGFHPSTPQSQLLWDIYQQNVAPVIMIFHKPTLQKLIGKASIDPDALNQTSEAVVFAVYFASITSMGPEERQRCLGEDHHSALQRYRFATQQALARAGFLQSRSLPLLQAAVLFFTCLRQPGDAEFVWTMTAAIYRMAQGLGLHRDGSAFQLNPFETEMRRRLWWHIYLLDWRTAEYHAIGSQIKECSYDTRLPLNINDSDLSPDSTEPPEERTEFTEMTFCLVRCEMTVAHCRLPDIASAKGHVELSLEEHLYELAKARLQLQKKYLRYCDVSVPLQWVTATVVRLVFARLWLVAHFSRWMSKEIALSSPMREQLFLTAIEVVEFAYLLETEDRTVKWSWFFEAYLQWHAAAFILAELCDRQCSPETNRAWNTVEMSIRRWLQRDFQKSSMMLKPMSRLMQRASVIHGRSEINAQDMFGASIQPKEILDSSSLDHILNDDQPDIPIIPFEDDEIISPMDLFQDILFGDIS</sequence>
<evidence type="ECO:0000256" key="3">
    <source>
        <dbReference type="ARBA" id="ARBA00023015"/>
    </source>
</evidence>